<organism evidence="1 2">
    <name type="scientific">Prorocentrum cordatum</name>
    <dbReference type="NCBI Taxonomy" id="2364126"/>
    <lineage>
        <taxon>Eukaryota</taxon>
        <taxon>Sar</taxon>
        <taxon>Alveolata</taxon>
        <taxon>Dinophyceae</taxon>
        <taxon>Prorocentrales</taxon>
        <taxon>Prorocentraceae</taxon>
        <taxon>Prorocentrum</taxon>
    </lineage>
</organism>
<reference evidence="1" key="1">
    <citation type="submission" date="2023-10" db="EMBL/GenBank/DDBJ databases">
        <authorList>
            <person name="Chen Y."/>
            <person name="Shah S."/>
            <person name="Dougan E. K."/>
            <person name="Thang M."/>
            <person name="Chan C."/>
        </authorList>
    </citation>
    <scope>NUCLEOTIDE SEQUENCE [LARGE SCALE GENOMIC DNA]</scope>
</reference>
<sequence length="172" mass="18500">MLAAPSSSVVVCRRRRPHAVCTCYLRPAPRSPSSPSSASLPSSSPMRAHRCVHIEALRQPGPFTMAVLRRPAAPGPAPEPGALRAHCERALDAFFAEQSPLLTPERERALRGAFDGEARPLAEAYGLLFAGAERDEYSLEDFLEDAAACAGSRGDPGRMSADEAVEFLRSNQ</sequence>
<evidence type="ECO:0000313" key="1">
    <source>
        <dbReference type="EMBL" id="CAK0874647.1"/>
    </source>
</evidence>
<dbReference type="Proteomes" id="UP001189429">
    <property type="component" value="Unassembled WGS sequence"/>
</dbReference>
<name>A0ABN9VMX8_9DINO</name>
<evidence type="ECO:0000313" key="2">
    <source>
        <dbReference type="Proteomes" id="UP001189429"/>
    </source>
</evidence>
<accession>A0ABN9VMX8</accession>
<protein>
    <submittedName>
        <fullName evidence="1">Uncharacterized protein</fullName>
    </submittedName>
</protein>
<keyword evidence="2" id="KW-1185">Reference proteome</keyword>
<comment type="caution">
    <text evidence="1">The sequence shown here is derived from an EMBL/GenBank/DDBJ whole genome shotgun (WGS) entry which is preliminary data.</text>
</comment>
<dbReference type="EMBL" id="CAUYUJ010017416">
    <property type="protein sequence ID" value="CAK0874647.1"/>
    <property type="molecule type" value="Genomic_DNA"/>
</dbReference>
<proteinExistence type="predicted"/>
<gene>
    <name evidence="1" type="ORF">PCOR1329_LOCUS59482</name>
</gene>